<reference evidence="3" key="1">
    <citation type="journal article" date="2020" name="Nature">
        <title>Giant virus diversity and host interactions through global metagenomics.</title>
        <authorList>
            <person name="Schulz F."/>
            <person name="Roux S."/>
            <person name="Paez-Espino D."/>
            <person name="Jungbluth S."/>
            <person name="Walsh D.A."/>
            <person name="Denef V.J."/>
            <person name="McMahon K.D."/>
            <person name="Konstantinidis K.T."/>
            <person name="Eloe-Fadrosh E.A."/>
            <person name="Kyrpides N.C."/>
            <person name="Woyke T."/>
        </authorList>
    </citation>
    <scope>NUCLEOTIDE SEQUENCE</scope>
    <source>
        <strain evidence="3">GVMAG-M-3300023174-107</strain>
    </source>
</reference>
<protein>
    <recommendedName>
        <fullName evidence="2">Minor capsid protein P11 C-terminal conserved region domain-containing protein</fullName>
    </recommendedName>
</protein>
<feature type="domain" description="Minor capsid protein P11 C-terminal conserved region" evidence="2">
    <location>
        <begin position="89"/>
        <end position="170"/>
    </location>
</feature>
<evidence type="ECO:0000313" key="3">
    <source>
        <dbReference type="EMBL" id="QHT10346.1"/>
    </source>
</evidence>
<dbReference type="AlphaFoldDB" id="A0A6C0CZU8"/>
<dbReference type="EMBL" id="MN739520">
    <property type="protein sequence ID" value="QHT10346.1"/>
    <property type="molecule type" value="Genomic_DNA"/>
</dbReference>
<feature type="transmembrane region" description="Helical" evidence="1">
    <location>
        <begin position="12"/>
        <end position="30"/>
    </location>
</feature>
<organism evidence="3">
    <name type="scientific">viral metagenome</name>
    <dbReference type="NCBI Taxonomy" id="1070528"/>
    <lineage>
        <taxon>unclassified sequences</taxon>
        <taxon>metagenomes</taxon>
        <taxon>organismal metagenomes</taxon>
    </lineage>
</organism>
<dbReference type="InterPro" id="IPR055730">
    <property type="entry name" value="P11_C"/>
</dbReference>
<dbReference type="Pfam" id="PF23983">
    <property type="entry name" value="P11_C"/>
    <property type="match status" value="1"/>
</dbReference>
<keyword evidence="1" id="KW-0472">Membrane</keyword>
<sequence length="176" mass="19052">MKFRMNNSNSFFNVILVLGLVVLIVVIYNYNSKKTTRDNMYNSVSRDVSGSVPSIPGNVVGMNSNDNNFLNVSGLNTNGNAGSCNQQTTNPSDLLPKDINSDWSNVNPANADLKNINLLSAGQLIGINTVGSSLRNPSLQERSEPVIPKTNIGPWNNSTIDADTLRRPLEIGSSEL</sequence>
<proteinExistence type="predicted"/>
<evidence type="ECO:0000259" key="2">
    <source>
        <dbReference type="Pfam" id="PF23983"/>
    </source>
</evidence>
<accession>A0A6C0CZU8</accession>
<keyword evidence="1" id="KW-1133">Transmembrane helix</keyword>
<evidence type="ECO:0000256" key="1">
    <source>
        <dbReference type="SAM" id="Phobius"/>
    </source>
</evidence>
<keyword evidence="1" id="KW-0812">Transmembrane</keyword>
<name>A0A6C0CZU8_9ZZZZ</name>